<dbReference type="Proteomes" id="UP000052008">
    <property type="component" value="Unassembled WGS sequence"/>
</dbReference>
<dbReference type="PATRIC" id="fig|1703770.3.peg.1404"/>
<dbReference type="EMBL" id="LIZS01000013">
    <property type="protein sequence ID" value="KPJ53749.1"/>
    <property type="molecule type" value="Genomic_DNA"/>
</dbReference>
<gene>
    <name evidence="1" type="ORF">AMJ39_03340</name>
</gene>
<dbReference type="AlphaFoldDB" id="A0A0S7WU85"/>
<dbReference type="InterPro" id="IPR042099">
    <property type="entry name" value="ANL_N_sf"/>
</dbReference>
<sequence>MDPDPQSRSFRRTMYRAAERLTGRRIEATYRALLAHDTLGADEIRALQWHKLKALLEDVYSSVPFYRRRFEEAGIRPDDVRGWEDFRRLPLTSKRDIKAAYPHEVVASDRLHTRLIERVTTGTTDAPLRFVIDTEMFDLGVARALRVLDWAGSTLGDRMVQLGPIRERRGLQHRLFAHMTQRLVLDTLALTTSSTPLCCPADTSVPDQIDLDRAGRYCRSIAAQRPGLIYGYVTDLLALAAYIEHTGFTGIRPRAVVSSAEILTDPARRRLETIFGAEVFDLYGATEFPAIACECEVHNGLHVLSDSYVVEIISDGRDASPGETGEVVITDLDNRVMPFIRYRIGDAARATDRRCSCGRSFPLIDMIEGRTSEVVVAPGGRLLLARRFATILQEMEDVRAFRIVQERIDRLDVQIVTRPSWTSQHGESLIQRIRALVGEDMEVTLSQVPDLAVDPSRKERYLYSSVEYDIVGGRCYRS</sequence>
<comment type="caution">
    <text evidence="1">The sequence shown here is derived from an EMBL/GenBank/DDBJ whole genome shotgun (WGS) entry which is preliminary data.</text>
</comment>
<dbReference type="InterPro" id="IPR053158">
    <property type="entry name" value="CapK_Type1_Caps_Biosynth"/>
</dbReference>
<dbReference type="STRING" id="1703770.AMJ39_03340"/>
<evidence type="ECO:0008006" key="3">
    <source>
        <dbReference type="Google" id="ProtNLM"/>
    </source>
</evidence>
<reference evidence="1 2" key="1">
    <citation type="journal article" date="2015" name="Microbiome">
        <title>Genomic resolution of linkages in carbon, nitrogen, and sulfur cycling among widespread estuary sediment bacteria.</title>
        <authorList>
            <person name="Baker B.J."/>
            <person name="Lazar C.S."/>
            <person name="Teske A.P."/>
            <person name="Dick G.J."/>
        </authorList>
    </citation>
    <scope>NUCLEOTIDE SEQUENCE [LARGE SCALE GENOMIC DNA]</scope>
    <source>
        <strain evidence="1">DG_24</strain>
    </source>
</reference>
<organism evidence="1 2">
    <name type="scientific">candidate division TA06 bacterium DG_24</name>
    <dbReference type="NCBI Taxonomy" id="1703770"/>
    <lineage>
        <taxon>Bacteria</taxon>
        <taxon>Bacteria division TA06</taxon>
    </lineage>
</organism>
<dbReference type="Gene3D" id="3.40.50.12780">
    <property type="entry name" value="N-terminal domain of ligase-like"/>
    <property type="match status" value="1"/>
</dbReference>
<protein>
    <recommendedName>
        <fullName evidence="3">AMP-dependent synthetase/ligase domain-containing protein</fullName>
    </recommendedName>
</protein>
<dbReference type="PANTHER" id="PTHR36932">
    <property type="entry name" value="CAPSULAR POLYSACCHARIDE BIOSYNTHESIS PROTEIN"/>
    <property type="match status" value="1"/>
</dbReference>
<accession>A0A0S7WU85</accession>
<proteinExistence type="predicted"/>
<dbReference type="PANTHER" id="PTHR36932:SF1">
    <property type="entry name" value="CAPSULAR POLYSACCHARIDE BIOSYNTHESIS PROTEIN"/>
    <property type="match status" value="1"/>
</dbReference>
<evidence type="ECO:0000313" key="1">
    <source>
        <dbReference type="EMBL" id="KPJ53749.1"/>
    </source>
</evidence>
<evidence type="ECO:0000313" key="2">
    <source>
        <dbReference type="Proteomes" id="UP000052008"/>
    </source>
</evidence>
<name>A0A0S7WU85_UNCT6</name>
<dbReference type="SUPFAM" id="SSF56801">
    <property type="entry name" value="Acetyl-CoA synthetase-like"/>
    <property type="match status" value="1"/>
</dbReference>